<feature type="transmembrane region" description="Helical" evidence="1">
    <location>
        <begin position="71"/>
        <end position="90"/>
    </location>
</feature>
<organism evidence="2 3">
    <name type="scientific">Aquimarina algiphila</name>
    <dbReference type="NCBI Taxonomy" id="2047982"/>
    <lineage>
        <taxon>Bacteria</taxon>
        <taxon>Pseudomonadati</taxon>
        <taxon>Bacteroidota</taxon>
        <taxon>Flavobacteriia</taxon>
        <taxon>Flavobacteriales</taxon>
        <taxon>Flavobacteriaceae</taxon>
        <taxon>Aquimarina</taxon>
    </lineage>
</organism>
<comment type="caution">
    <text evidence="2">The sequence shown here is derived from an EMBL/GenBank/DDBJ whole genome shotgun (WGS) entry which is preliminary data.</text>
</comment>
<feature type="transmembrane region" description="Helical" evidence="1">
    <location>
        <begin position="128"/>
        <end position="148"/>
    </location>
</feature>
<evidence type="ECO:0000313" key="3">
    <source>
        <dbReference type="Proteomes" id="UP000318833"/>
    </source>
</evidence>
<dbReference type="OrthoDB" id="1160385at2"/>
<name>A0A554VRW8_9FLAO</name>
<feature type="transmembrane region" description="Helical" evidence="1">
    <location>
        <begin position="160"/>
        <end position="182"/>
    </location>
</feature>
<evidence type="ECO:0008006" key="4">
    <source>
        <dbReference type="Google" id="ProtNLM"/>
    </source>
</evidence>
<gene>
    <name evidence="2" type="ORF">FOF46_00175</name>
</gene>
<proteinExistence type="predicted"/>
<keyword evidence="3" id="KW-1185">Reference proteome</keyword>
<keyword evidence="1" id="KW-1133">Transmembrane helix</keyword>
<keyword evidence="1" id="KW-0812">Transmembrane</keyword>
<keyword evidence="1" id="KW-0472">Membrane</keyword>
<dbReference type="EMBL" id="VLNR01000001">
    <property type="protein sequence ID" value="TSE11433.1"/>
    <property type="molecule type" value="Genomic_DNA"/>
</dbReference>
<evidence type="ECO:0000256" key="1">
    <source>
        <dbReference type="SAM" id="Phobius"/>
    </source>
</evidence>
<dbReference type="RefSeq" id="WP_143915058.1">
    <property type="nucleotide sequence ID" value="NZ_CANMIK010000004.1"/>
</dbReference>
<reference evidence="2 3" key="1">
    <citation type="submission" date="2019-07" db="EMBL/GenBank/DDBJ databases">
        <title>The draft genome sequence of Aquimarina algiphila M91.</title>
        <authorList>
            <person name="Meng X."/>
        </authorList>
    </citation>
    <scope>NUCLEOTIDE SEQUENCE [LARGE SCALE GENOMIC DNA]</scope>
    <source>
        <strain evidence="2 3">M91</strain>
    </source>
</reference>
<accession>A0A554VRW8</accession>
<dbReference type="AlphaFoldDB" id="A0A554VRW8"/>
<protein>
    <recommendedName>
        <fullName evidence="4">DUF3278 domain-containing protein</fullName>
    </recommendedName>
</protein>
<sequence length="203" mass="23611">MELEEMQAVWSQMSDQIEKQKKLTDKMIIMMTQEQYRKKLNKIAYPEIIGAVICYSVAILILFNLEKLDNWYSLVSGLISVVTLLVLPVLSLKWISKMRNINISGNSYKETLIEYTKGKQRFKKSMKLGYYLGFVLMFVIMPVSSKIIKGKDLFTETKSIWPIVIAIPLAIIFFFVFTKWVYKSYTGSMNSAEVLIKELEEKE</sequence>
<dbReference type="Proteomes" id="UP000318833">
    <property type="component" value="Unassembled WGS sequence"/>
</dbReference>
<feature type="transmembrane region" description="Helical" evidence="1">
    <location>
        <begin position="43"/>
        <end position="65"/>
    </location>
</feature>
<evidence type="ECO:0000313" key="2">
    <source>
        <dbReference type="EMBL" id="TSE11433.1"/>
    </source>
</evidence>